<feature type="region of interest" description="Disordered" evidence="2">
    <location>
        <begin position="1"/>
        <end position="163"/>
    </location>
</feature>
<protein>
    <submittedName>
        <fullName evidence="3">Uncharacterized protein</fullName>
    </submittedName>
</protein>
<accession>A0A6A6TRV9</accession>
<keyword evidence="1" id="KW-0175">Coiled coil</keyword>
<dbReference type="OrthoDB" id="3796057at2759"/>
<name>A0A6A6TRV9_9PLEO</name>
<dbReference type="AlphaFoldDB" id="A0A6A6TRV9"/>
<feature type="region of interest" description="Disordered" evidence="2">
    <location>
        <begin position="279"/>
        <end position="334"/>
    </location>
</feature>
<dbReference type="EMBL" id="MU004288">
    <property type="protein sequence ID" value="KAF2662785.1"/>
    <property type="molecule type" value="Genomic_DNA"/>
</dbReference>
<organism evidence="3 4">
    <name type="scientific">Lophiostoma macrostomum CBS 122681</name>
    <dbReference type="NCBI Taxonomy" id="1314788"/>
    <lineage>
        <taxon>Eukaryota</taxon>
        <taxon>Fungi</taxon>
        <taxon>Dikarya</taxon>
        <taxon>Ascomycota</taxon>
        <taxon>Pezizomycotina</taxon>
        <taxon>Dothideomycetes</taxon>
        <taxon>Pleosporomycetidae</taxon>
        <taxon>Pleosporales</taxon>
        <taxon>Lophiostomataceae</taxon>
        <taxon>Lophiostoma</taxon>
    </lineage>
</organism>
<feature type="compositionally biased region" description="Low complexity" evidence="2">
    <location>
        <begin position="292"/>
        <end position="302"/>
    </location>
</feature>
<feature type="compositionally biased region" description="Low complexity" evidence="2">
    <location>
        <begin position="1"/>
        <end position="15"/>
    </location>
</feature>
<feature type="coiled-coil region" evidence="1">
    <location>
        <begin position="172"/>
        <end position="199"/>
    </location>
</feature>
<evidence type="ECO:0000313" key="3">
    <source>
        <dbReference type="EMBL" id="KAF2662785.1"/>
    </source>
</evidence>
<evidence type="ECO:0000313" key="4">
    <source>
        <dbReference type="Proteomes" id="UP000799324"/>
    </source>
</evidence>
<feature type="compositionally biased region" description="Basic and acidic residues" evidence="2">
    <location>
        <begin position="99"/>
        <end position="121"/>
    </location>
</feature>
<evidence type="ECO:0000256" key="1">
    <source>
        <dbReference type="SAM" id="Coils"/>
    </source>
</evidence>
<proteinExistence type="predicted"/>
<gene>
    <name evidence="3" type="ORF">K491DRAFT_709448</name>
</gene>
<feature type="compositionally biased region" description="Low complexity" evidence="2">
    <location>
        <begin position="309"/>
        <end position="319"/>
    </location>
</feature>
<keyword evidence="4" id="KW-1185">Reference proteome</keyword>
<sequence length="698" mass="74988">MSSSPLQSSSPLPSSTYTKRGDNHERSPLGTRKQGTNKDVSESVGSQLEDFAEGDRNHSKNEDSFDASLLSSSPIRAQLSEEIGEGSYIDDSGESFVNHSRESFAHNNEESFVTDAEKSVLEDEGQSILSEDVSYDDSLGHDDARDVMNMPPSYVAPSHRPHDLHNVFAGDRELLEHEVEQLKQRRQQLEAEIDADRKAPEQNSKEVLPHIGSTPTLRDLQEQAGAVSLTEGVVAIDPDQLDKILANPEHNAVSYFAEDSAPLTPGATAAIDPDQLEKILSSPESPSPPASPAMSTPAQATSLIPGPLVPSSSPAAVPVGQTPRAAVGPATPSPMQIALPSSIGSTSPTRTRANSTPTRQVLGAGARRVSFTDDPIVSETPFTGALKHFKTYQNATKTKSIRNKENSPSKSRRNASLPEEIAELAKEIDEGIEDAKDTLMLQQRREAVTKAEAEADVKAVGLDFELDLEKYREADLAPLDPVREDKRSGDSSMAGTPVKSTLNAFKKYEDEQRVQAGLLGTASPGHNDGLGHDFNNASPKATATTTMGNTGTVMLGQSTTSVPTKYELSVPDHTGGIAKLKIESNASPQQIGEYIRQKGMELDAREADIDDAVQSFLDEPESFVVVADRDTDADTAGACDHIRDEHPVFIKIISLLPGALLWGTVAPIVKYTSAAYDTVMRKLVGLTLGGGEKVEIEE</sequence>
<feature type="compositionally biased region" description="Basic and acidic residues" evidence="2">
    <location>
        <begin position="53"/>
        <end position="63"/>
    </location>
</feature>
<feature type="region of interest" description="Disordered" evidence="2">
    <location>
        <begin position="396"/>
        <end position="417"/>
    </location>
</feature>
<evidence type="ECO:0000256" key="2">
    <source>
        <dbReference type="SAM" id="MobiDB-lite"/>
    </source>
</evidence>
<reference evidence="3" key="1">
    <citation type="journal article" date="2020" name="Stud. Mycol.">
        <title>101 Dothideomycetes genomes: a test case for predicting lifestyles and emergence of pathogens.</title>
        <authorList>
            <person name="Haridas S."/>
            <person name="Albert R."/>
            <person name="Binder M."/>
            <person name="Bloem J."/>
            <person name="Labutti K."/>
            <person name="Salamov A."/>
            <person name="Andreopoulos B."/>
            <person name="Baker S."/>
            <person name="Barry K."/>
            <person name="Bills G."/>
            <person name="Bluhm B."/>
            <person name="Cannon C."/>
            <person name="Castanera R."/>
            <person name="Culley D."/>
            <person name="Daum C."/>
            <person name="Ezra D."/>
            <person name="Gonzalez J."/>
            <person name="Henrissat B."/>
            <person name="Kuo A."/>
            <person name="Liang C."/>
            <person name="Lipzen A."/>
            <person name="Lutzoni F."/>
            <person name="Magnuson J."/>
            <person name="Mondo S."/>
            <person name="Nolan M."/>
            <person name="Ohm R."/>
            <person name="Pangilinan J."/>
            <person name="Park H.-J."/>
            <person name="Ramirez L."/>
            <person name="Alfaro M."/>
            <person name="Sun H."/>
            <person name="Tritt A."/>
            <person name="Yoshinaga Y."/>
            <person name="Zwiers L.-H."/>
            <person name="Turgeon B."/>
            <person name="Goodwin S."/>
            <person name="Spatafora J."/>
            <person name="Crous P."/>
            <person name="Grigoriev I."/>
        </authorList>
    </citation>
    <scope>NUCLEOTIDE SEQUENCE</scope>
    <source>
        <strain evidence="3">CBS 122681</strain>
    </source>
</reference>
<dbReference type="Proteomes" id="UP000799324">
    <property type="component" value="Unassembled WGS sequence"/>
</dbReference>
<feature type="compositionally biased region" description="Polar residues" evidence="2">
    <location>
        <begin position="33"/>
        <end position="46"/>
    </location>
</feature>